<dbReference type="EC" id="3.2.1.22" evidence="2 5"/>
<keyword evidence="8" id="KW-0732">Signal</keyword>
<dbReference type="PRINTS" id="PR00743">
    <property type="entry name" value="GLHYDRLASE36"/>
</dbReference>
<organism evidence="11 12">
    <name type="scientific">Parafilimonas terrae</name>
    <dbReference type="NCBI Taxonomy" id="1465490"/>
    <lineage>
        <taxon>Bacteria</taxon>
        <taxon>Pseudomonadati</taxon>
        <taxon>Bacteroidota</taxon>
        <taxon>Chitinophagia</taxon>
        <taxon>Chitinophagales</taxon>
        <taxon>Chitinophagaceae</taxon>
        <taxon>Parafilimonas</taxon>
    </lineage>
</organism>
<dbReference type="InterPro" id="IPR050985">
    <property type="entry name" value="Alpha-glycosidase_related"/>
</dbReference>
<feature type="binding site" evidence="7">
    <location>
        <position position="536"/>
    </location>
    <ligand>
        <name>substrate</name>
    </ligand>
</feature>
<evidence type="ECO:0000256" key="6">
    <source>
        <dbReference type="PIRSR" id="PIRSR005536-1"/>
    </source>
</evidence>
<dbReference type="OrthoDB" id="9758822at2"/>
<dbReference type="PANTHER" id="PTHR43053:SF3">
    <property type="entry name" value="ALPHA-GALACTOSIDASE C-RELATED"/>
    <property type="match status" value="1"/>
</dbReference>
<dbReference type="AlphaFoldDB" id="A0A1I5U7R1"/>
<dbReference type="Gene3D" id="2.70.98.60">
    <property type="entry name" value="alpha-galactosidase from lactobacil brevis"/>
    <property type="match status" value="1"/>
</dbReference>
<reference evidence="11 12" key="1">
    <citation type="submission" date="2016-10" db="EMBL/GenBank/DDBJ databases">
        <authorList>
            <person name="de Groot N.N."/>
        </authorList>
    </citation>
    <scope>NUCLEOTIDE SEQUENCE [LARGE SCALE GENOMIC DNA]</scope>
    <source>
        <strain evidence="11 12">DSM 28286</strain>
    </source>
</reference>
<feature type="signal peptide" evidence="8">
    <location>
        <begin position="1"/>
        <end position="23"/>
    </location>
</feature>
<feature type="binding site" evidence="7">
    <location>
        <position position="431"/>
    </location>
    <ligand>
        <name>substrate</name>
    </ligand>
</feature>
<evidence type="ECO:0000313" key="11">
    <source>
        <dbReference type="EMBL" id="SFP91333.1"/>
    </source>
</evidence>
<dbReference type="PANTHER" id="PTHR43053">
    <property type="entry name" value="GLYCOSIDASE FAMILY 31"/>
    <property type="match status" value="1"/>
</dbReference>
<dbReference type="EMBL" id="FOXQ01000003">
    <property type="protein sequence ID" value="SFP91333.1"/>
    <property type="molecule type" value="Genomic_DNA"/>
</dbReference>
<evidence type="ECO:0000256" key="2">
    <source>
        <dbReference type="ARBA" id="ARBA00012755"/>
    </source>
</evidence>
<feature type="chain" id="PRO_5011630607" description="Alpha-galactosidase" evidence="8">
    <location>
        <begin position="24"/>
        <end position="723"/>
    </location>
</feature>
<keyword evidence="4 5" id="KW-0326">Glycosidase</keyword>
<dbReference type="Pfam" id="PF16875">
    <property type="entry name" value="Glyco_hydro_36N"/>
    <property type="match status" value="1"/>
</dbReference>
<protein>
    <recommendedName>
        <fullName evidence="2 5">Alpha-galactosidase</fullName>
        <ecNumber evidence="2 5">3.2.1.22</ecNumber>
    </recommendedName>
</protein>
<dbReference type="Pfam" id="PF02065">
    <property type="entry name" value="Melibiase"/>
    <property type="match status" value="1"/>
</dbReference>
<evidence type="ECO:0000256" key="7">
    <source>
        <dbReference type="PIRSR" id="PIRSR005536-2"/>
    </source>
</evidence>
<sequence>MNKLLSNILFSCFLALFAITGNAQNIVIQTQSTSLALRVNNNKQLQQLYFGNRFSDTSAYSSFNMARTPAFPTAGINYNNEPAMQVQHADGNISLQLNYVDHSIEKPNDDVTITHINLKDPVYPFYVTLNFAAYNKENIIEEWTSIHHEEKVPVTLMRYASSFISLNDNNFYLTHFYGDWASEMQFEETKLPGGIFNIQSKLGTRATNSELPSFMLSPGEPAQENEGDVFAGSLAWSGNFNLQFENIQYGRSGGSLKIIPGINAYASNYLLKPKETFNTPHFIFTYTSNGRGQASRNLHAWALKYGVWNGYQTRQTLLNNWEATYFNFTQDTLVNLFDGAKKIGVDLFLLDDGWFGNNHPRHADTAGLGDWQANKKILPDGIGYLVKNAEAKGIHFGIWIEPEMVNPKSDLYEQHPDWILKLPNRPEDLSRNQLVLDLTNPKVQDFVYGVLHNLLTENPGIAYIKWDCNRPMTNAYSQYLGANQQALYVDYANGLYNVLQRVRKEFPKLEMMLCSGGGGRAEYGALKYFNEFWASDNTDAVERIFMQWGYTYFFPAATICAHVTNWGKQSLKYKIDVAMQGKLGFDIKVNDLSDKEITFCKTAVDNYKRLQSVINYGSLYRLIAPYNNSAASLMFVDSTKQKAVVFAYNMYTKMGDQFQNIKMNGLDAAKQYVVKEINLEDDNRPAFRQSGKTFSGEFLMNEGLNWYLRGSLQSSILELTEVN</sequence>
<feature type="binding site" evidence="7">
    <location>
        <begin position="465"/>
        <end position="469"/>
    </location>
    <ligand>
        <name>substrate</name>
    </ligand>
</feature>
<dbReference type="Pfam" id="PF16874">
    <property type="entry name" value="Glyco_hydro_36C"/>
    <property type="match status" value="1"/>
</dbReference>
<dbReference type="SUPFAM" id="SSF51445">
    <property type="entry name" value="(Trans)glycosidases"/>
    <property type="match status" value="1"/>
</dbReference>
<dbReference type="Proteomes" id="UP000199031">
    <property type="component" value="Unassembled WGS sequence"/>
</dbReference>
<evidence type="ECO:0000259" key="10">
    <source>
        <dbReference type="Pfam" id="PF16875"/>
    </source>
</evidence>
<dbReference type="InterPro" id="IPR031704">
    <property type="entry name" value="Glyco_hydro_36_N"/>
</dbReference>
<evidence type="ECO:0000256" key="5">
    <source>
        <dbReference type="PIRNR" id="PIRNR005536"/>
    </source>
</evidence>
<dbReference type="Gene3D" id="3.20.20.70">
    <property type="entry name" value="Aldolase class I"/>
    <property type="match status" value="1"/>
</dbReference>
<dbReference type="InterPro" id="IPR013785">
    <property type="entry name" value="Aldolase_TIM"/>
</dbReference>
<dbReference type="PIRSF" id="PIRSF005536">
    <property type="entry name" value="Agal"/>
    <property type="match status" value="1"/>
</dbReference>
<keyword evidence="12" id="KW-1185">Reference proteome</keyword>
<feature type="active site" description="Nucleophile" evidence="6">
    <location>
        <position position="467"/>
    </location>
</feature>
<dbReference type="GO" id="GO:0004557">
    <property type="term" value="F:alpha-galactosidase activity"/>
    <property type="evidence" value="ECO:0007669"/>
    <property type="project" value="UniProtKB-UniRule"/>
</dbReference>
<feature type="binding site" evidence="7">
    <location>
        <position position="180"/>
    </location>
    <ligand>
        <name>substrate</name>
    </ligand>
</feature>
<dbReference type="RefSeq" id="WP_090656588.1">
    <property type="nucleotide sequence ID" value="NZ_FOXQ01000003.1"/>
</dbReference>
<name>A0A1I5U7R1_9BACT</name>
<dbReference type="GO" id="GO:0016052">
    <property type="term" value="P:carbohydrate catabolic process"/>
    <property type="evidence" value="ECO:0007669"/>
    <property type="project" value="InterPro"/>
</dbReference>
<dbReference type="Gene3D" id="2.60.40.1180">
    <property type="entry name" value="Golgi alpha-mannosidase II"/>
    <property type="match status" value="1"/>
</dbReference>
<dbReference type="InterPro" id="IPR002252">
    <property type="entry name" value="Glyco_hydro_36"/>
</dbReference>
<feature type="binding site" evidence="7">
    <location>
        <position position="514"/>
    </location>
    <ligand>
        <name>substrate</name>
    </ligand>
</feature>
<gene>
    <name evidence="11" type="ORF">SAMN05444277_103122</name>
</gene>
<evidence type="ECO:0000256" key="4">
    <source>
        <dbReference type="ARBA" id="ARBA00023295"/>
    </source>
</evidence>
<evidence type="ECO:0000256" key="3">
    <source>
        <dbReference type="ARBA" id="ARBA00022801"/>
    </source>
</evidence>
<dbReference type="InterPro" id="IPR013780">
    <property type="entry name" value="Glyco_hydro_b"/>
</dbReference>
<accession>A0A1I5U7R1</accession>
<dbReference type="CDD" id="cd14791">
    <property type="entry name" value="GH36"/>
    <property type="match status" value="1"/>
</dbReference>
<feature type="binding site" evidence="7">
    <location>
        <begin position="351"/>
        <end position="352"/>
    </location>
    <ligand>
        <name>substrate</name>
    </ligand>
</feature>
<dbReference type="InterPro" id="IPR038417">
    <property type="entry name" value="Alpga-gal_N_sf"/>
</dbReference>
<comment type="catalytic activity">
    <reaction evidence="1 5">
        <text>Hydrolysis of terminal, non-reducing alpha-D-galactose residues in alpha-D-galactosides, including galactose oligosaccharides, galactomannans and galactolipids.</text>
        <dbReference type="EC" id="3.2.1.22"/>
    </reaction>
</comment>
<feature type="domain" description="Glycosyl hydrolase family 36 C-terminal" evidence="9">
    <location>
        <begin position="631"/>
        <end position="719"/>
    </location>
</feature>
<evidence type="ECO:0000259" key="9">
    <source>
        <dbReference type="Pfam" id="PF16874"/>
    </source>
</evidence>
<proteinExistence type="inferred from homology"/>
<feature type="active site" description="Proton donor" evidence="6">
    <location>
        <position position="536"/>
    </location>
</feature>
<dbReference type="FunFam" id="3.20.20.70:FF:000118">
    <property type="entry name" value="Alpha-galactosidase"/>
    <property type="match status" value="1"/>
</dbReference>
<evidence type="ECO:0000256" key="1">
    <source>
        <dbReference type="ARBA" id="ARBA00001255"/>
    </source>
</evidence>
<comment type="similarity">
    <text evidence="5">Belongs to the glycosyl hydrolase.</text>
</comment>
<dbReference type="STRING" id="1465490.SAMN05444277_103122"/>
<dbReference type="InterPro" id="IPR031705">
    <property type="entry name" value="Glyco_hydro_36_C"/>
</dbReference>
<evidence type="ECO:0000256" key="8">
    <source>
        <dbReference type="SAM" id="SignalP"/>
    </source>
</evidence>
<feature type="domain" description="Glycosyl hydrolase family 36 N-terminal" evidence="10">
    <location>
        <begin position="44"/>
        <end position="272"/>
    </location>
</feature>
<evidence type="ECO:0000313" key="12">
    <source>
        <dbReference type="Proteomes" id="UP000199031"/>
    </source>
</evidence>
<dbReference type="InterPro" id="IPR017853">
    <property type="entry name" value="GH"/>
</dbReference>
<keyword evidence="3 5" id="KW-0378">Hydrolase</keyword>